<protein>
    <submittedName>
        <fullName evidence="7">Uncharacterized protein</fullName>
    </submittedName>
</protein>
<dbReference type="AlphaFoldDB" id="A0A182FCC0"/>
<feature type="compositionally biased region" description="Basic residues" evidence="6">
    <location>
        <begin position="339"/>
        <end position="350"/>
    </location>
</feature>
<evidence type="ECO:0000313" key="8">
    <source>
        <dbReference type="Proteomes" id="UP000069272"/>
    </source>
</evidence>
<dbReference type="InterPro" id="IPR009030">
    <property type="entry name" value="Growth_fac_rcpt_cys_sf"/>
</dbReference>
<dbReference type="PROSITE" id="PS00010">
    <property type="entry name" value="ASX_HYDROXYL"/>
    <property type="match status" value="1"/>
</dbReference>
<evidence type="ECO:0000256" key="5">
    <source>
        <dbReference type="PROSITE-ProRule" id="PRU00076"/>
    </source>
</evidence>
<keyword evidence="4" id="KW-1015">Disulfide bond</keyword>
<dbReference type="Proteomes" id="UP000069272">
    <property type="component" value="Chromosome 3L"/>
</dbReference>
<feature type="region of interest" description="Disordered" evidence="6">
    <location>
        <begin position="718"/>
        <end position="752"/>
    </location>
</feature>
<dbReference type="InterPro" id="IPR052235">
    <property type="entry name" value="Nephronectin_domain"/>
</dbReference>
<keyword evidence="3" id="KW-0677">Repeat</keyword>
<dbReference type="InterPro" id="IPR049883">
    <property type="entry name" value="NOTCH1_EGF-like"/>
</dbReference>
<evidence type="ECO:0000256" key="1">
    <source>
        <dbReference type="ARBA" id="ARBA00022536"/>
    </source>
</evidence>
<evidence type="ECO:0000256" key="2">
    <source>
        <dbReference type="ARBA" id="ARBA00022729"/>
    </source>
</evidence>
<keyword evidence="1 5" id="KW-0245">EGF-like domain</keyword>
<feature type="region of interest" description="Disordered" evidence="6">
    <location>
        <begin position="162"/>
        <end position="183"/>
    </location>
</feature>
<reference evidence="7 8" key="1">
    <citation type="journal article" date="2017" name="G3 (Bethesda)">
        <title>The Physical Genome Mapping of Anopheles albimanus Corrected Scaffold Misassemblies and Identified Interarm Rearrangements in Genus Anopheles.</title>
        <authorList>
            <person name="Artemov G.N."/>
            <person name="Peery A.N."/>
            <person name="Jiang X."/>
            <person name="Tu Z."/>
            <person name="Stegniy V.N."/>
            <person name="Sharakhova M.V."/>
            <person name="Sharakhov I.V."/>
        </authorList>
    </citation>
    <scope>NUCLEOTIDE SEQUENCE [LARGE SCALE GENOMIC DNA]</scope>
    <source>
        <strain evidence="7 8">ALBI9_A</strain>
    </source>
</reference>
<dbReference type="PANTHER" id="PTHR24050">
    <property type="entry name" value="PA14 DOMAIN-CONTAINING PROTEIN"/>
    <property type="match status" value="1"/>
</dbReference>
<dbReference type="SUPFAM" id="SSF57184">
    <property type="entry name" value="Growth factor receptor domain"/>
    <property type="match status" value="1"/>
</dbReference>
<comment type="caution">
    <text evidence="5">Lacks conserved residue(s) required for the propagation of feature annotation.</text>
</comment>
<dbReference type="STRING" id="7167.A0A182FCC0"/>
<dbReference type="InterPro" id="IPR018097">
    <property type="entry name" value="EGF_Ca-bd_CS"/>
</dbReference>
<feature type="region of interest" description="Disordered" evidence="6">
    <location>
        <begin position="324"/>
        <end position="352"/>
    </location>
</feature>
<dbReference type="PROSITE" id="PS50026">
    <property type="entry name" value="EGF_3"/>
    <property type="match status" value="1"/>
</dbReference>
<dbReference type="SUPFAM" id="SSF57196">
    <property type="entry name" value="EGF/Laminin"/>
    <property type="match status" value="1"/>
</dbReference>
<dbReference type="PROSITE" id="PS01187">
    <property type="entry name" value="EGF_CA"/>
    <property type="match status" value="2"/>
</dbReference>
<dbReference type="SMART" id="SM00181">
    <property type="entry name" value="EGF"/>
    <property type="match status" value="4"/>
</dbReference>
<dbReference type="CDD" id="cd00054">
    <property type="entry name" value="EGF_CA"/>
    <property type="match status" value="4"/>
</dbReference>
<evidence type="ECO:0000256" key="4">
    <source>
        <dbReference type="ARBA" id="ARBA00023157"/>
    </source>
</evidence>
<dbReference type="InterPro" id="IPR001881">
    <property type="entry name" value="EGF-like_Ca-bd_dom"/>
</dbReference>
<dbReference type="PANTHER" id="PTHR24050:SF26">
    <property type="entry name" value="FIBULIN-5"/>
    <property type="match status" value="1"/>
</dbReference>
<keyword evidence="2" id="KW-0732">Signal</keyword>
<evidence type="ECO:0000256" key="3">
    <source>
        <dbReference type="ARBA" id="ARBA00022737"/>
    </source>
</evidence>
<evidence type="ECO:0000313" key="7">
    <source>
        <dbReference type="EnsemblMetazoa" id="AALB004154-PA"/>
    </source>
</evidence>
<name>A0A182FCC0_ANOAL</name>
<dbReference type="Pfam" id="PF07645">
    <property type="entry name" value="EGF_CA"/>
    <property type="match status" value="3"/>
</dbReference>
<dbReference type="VEuPathDB" id="VectorBase:AALB20_035390"/>
<dbReference type="FunFam" id="2.10.25.10:FF:000037">
    <property type="entry name" value="Signal peptide, CUB domain and EGF-like domain-containing 2"/>
    <property type="match status" value="1"/>
</dbReference>
<proteinExistence type="predicted"/>
<dbReference type="InterPro" id="IPR000152">
    <property type="entry name" value="EGF-type_Asp/Asn_hydroxyl_site"/>
</dbReference>
<feature type="compositionally biased region" description="Polar residues" evidence="6">
    <location>
        <begin position="324"/>
        <end position="338"/>
    </location>
</feature>
<reference evidence="7" key="2">
    <citation type="submission" date="2022-08" db="UniProtKB">
        <authorList>
            <consortium name="EnsemblMetazoa"/>
        </authorList>
    </citation>
    <scope>IDENTIFICATION</scope>
    <source>
        <strain evidence="7">STECLA/ALBI9_A</strain>
    </source>
</reference>
<dbReference type="InterPro" id="IPR000742">
    <property type="entry name" value="EGF"/>
</dbReference>
<dbReference type="PROSITE" id="PS01186">
    <property type="entry name" value="EGF_2"/>
    <property type="match status" value="1"/>
</dbReference>
<organism evidence="7 8">
    <name type="scientific">Anopheles albimanus</name>
    <name type="common">New world malaria mosquito</name>
    <dbReference type="NCBI Taxonomy" id="7167"/>
    <lineage>
        <taxon>Eukaryota</taxon>
        <taxon>Metazoa</taxon>
        <taxon>Ecdysozoa</taxon>
        <taxon>Arthropoda</taxon>
        <taxon>Hexapoda</taxon>
        <taxon>Insecta</taxon>
        <taxon>Pterygota</taxon>
        <taxon>Neoptera</taxon>
        <taxon>Endopterygota</taxon>
        <taxon>Diptera</taxon>
        <taxon>Nematocera</taxon>
        <taxon>Culicoidea</taxon>
        <taxon>Culicidae</taxon>
        <taxon>Anophelinae</taxon>
        <taxon>Anopheles</taxon>
    </lineage>
</organism>
<dbReference type="GO" id="GO:0005509">
    <property type="term" value="F:calcium ion binding"/>
    <property type="evidence" value="ECO:0007669"/>
    <property type="project" value="InterPro"/>
</dbReference>
<sequence length="778" mass="84125">MEAPVSATANNHQLSSSSLSSSALAATATGTPVEVASSGAVRLRGVKAAQLVDNKIHDKLQHPVSGASQQPIVTASAVEPQPVRRKRENAFADSVGPAVPSNYAPDGSLLPRITEDVLLVSNLTEERLREENELLEHLNRDRFPGRLIAPPDDVTDLEVRQGLQRNGKKGRRRKGHKKHKKHSKIKLLPVTLVGLPVDEQGRPESRIALEAMETSAGRNPWTLEGDQTRSVAVDSERPLEIRTEIDRVDEVRPETRRTAGSDTLPMVRNVVDVVDVWKETTMPQPASPVTTDSRRRPSAFVPPPPVLVADGHLVFGGSDGSMATGSVYNSQGSGSVQRQGKHDRQQRKKFTKGETRRIITPPLPARGTAIASSASTVTFPADDHQGTETVSVARVIIAGDLSCMQDDFVPAPAIANADIKYLRNDLYGLENSFLEAEYHCRMGYRLRTNRSSSSSGSSTTATGTGGGAVITSTGAITNGNLVCRKSRWIGKRPACVRIKSSPAGGLASDGSSSYSSSSCGKNHGCPQACHRVPQTGNQSAPATVCSCYKGFKMVNHRCVDINECVEYGEDVCEYGCSNTIGSFTCKCPRGLRVTDNNKCMDVNECLLRNGHGPCQDTCINTWSSYRCTCDGLPGTRLAADGHTCEDIDECTVNNGGCSHTCLNTLGRAFCVCPEGYMLDEDWKTCVDVDECANQRSIATEHRCHGRCINTIGSYRCQAPESDQDRDRSVGGVTQTDKADTADPGLELEQQQQQQQLPQDYDTLCPTGYLFNTTMGDCQ</sequence>
<accession>A0A182FCC0</accession>
<keyword evidence="8" id="KW-1185">Reference proteome</keyword>
<dbReference type="Gene3D" id="2.10.25.10">
    <property type="entry name" value="Laminin"/>
    <property type="match status" value="4"/>
</dbReference>
<dbReference type="EnsemblMetazoa" id="AALB004154-RA">
    <property type="protein sequence ID" value="AALB004154-PA"/>
    <property type="gene ID" value="AALB004154"/>
</dbReference>
<dbReference type="SMART" id="SM00179">
    <property type="entry name" value="EGF_CA"/>
    <property type="match status" value="4"/>
</dbReference>
<dbReference type="VEuPathDB" id="VectorBase:AALB004154"/>
<dbReference type="Pfam" id="PF14670">
    <property type="entry name" value="FXa_inhibition"/>
    <property type="match status" value="1"/>
</dbReference>
<feature type="compositionally biased region" description="Basic residues" evidence="6">
    <location>
        <begin position="166"/>
        <end position="183"/>
    </location>
</feature>
<evidence type="ECO:0000256" key="6">
    <source>
        <dbReference type="SAM" id="MobiDB-lite"/>
    </source>
</evidence>